<keyword evidence="11" id="KW-1185">Reference proteome</keyword>
<dbReference type="Pfam" id="PF02146">
    <property type="entry name" value="SIR2"/>
    <property type="match status" value="1"/>
</dbReference>
<feature type="binding site" evidence="8">
    <location>
        <position position="132"/>
    </location>
    <ligand>
        <name>Zn(2+)</name>
        <dbReference type="ChEBI" id="CHEBI:29105"/>
    </ligand>
</feature>
<evidence type="ECO:0000256" key="5">
    <source>
        <dbReference type="ARBA" id="ARBA00022833"/>
    </source>
</evidence>
<dbReference type="PANTHER" id="PTHR11085:SF12">
    <property type="entry name" value="NAD-DEPENDENT PROTEIN DEACYLASE SIRTUIN-6"/>
    <property type="match status" value="1"/>
</dbReference>
<sequence length="385" mass="42322">MDLTAPAIAEEERFDPPSKITTIATHLATQIKNGSHFIVFTGAGISTSTGIPDFRGPEGAWTKRAQGKQLAFKPNTTLQAIPSPTHMALVALQDRGLLQYVVSQNCDGLHRRSGIRPDRIAELHGNSNLEYCMACGKEYLRDFRAVARYEKSWADHRTGRKCAVPGCGGALRDSIVNFGEGLPGQAFADAERHARMADCCLVLGSSCRVTPANEIPEIVGAKGRGKKKAGLAICNLQSTPLDGAAALRVYARTDELMISIMQKLDIPIPRFVLRRRLVVEVVSQAADRHQVKVGGLDVDGTPVSFLKSVRLVGSRRAARTEPFVISTRETLGLGEDIKLELEFFGHYGEPDLVVRHEYTGGKEGRKVYLLEYDPMVREWRIGEEE</sequence>
<dbReference type="FunFam" id="3.40.50.1220:FF:000038">
    <property type="entry name" value="NAD-dependent protein deacetylase sirtuin-6 isoform X2"/>
    <property type="match status" value="1"/>
</dbReference>
<keyword evidence="5 8" id="KW-0862">Zinc</keyword>
<dbReference type="InterPro" id="IPR029035">
    <property type="entry name" value="DHS-like_NAD/FAD-binding_dom"/>
</dbReference>
<dbReference type="Gene3D" id="3.40.50.1220">
    <property type="entry name" value="TPP-binding domain"/>
    <property type="match status" value="1"/>
</dbReference>
<dbReference type="GO" id="GO:0000122">
    <property type="term" value="P:negative regulation of transcription by RNA polymerase II"/>
    <property type="evidence" value="ECO:0007669"/>
    <property type="project" value="TreeGrafter"/>
</dbReference>
<organism evidence="10 11">
    <name type="scientific">Lophiostoma macrostomum CBS 122681</name>
    <dbReference type="NCBI Taxonomy" id="1314788"/>
    <lineage>
        <taxon>Eukaryota</taxon>
        <taxon>Fungi</taxon>
        <taxon>Dikarya</taxon>
        <taxon>Ascomycota</taxon>
        <taxon>Pezizomycotina</taxon>
        <taxon>Dothideomycetes</taxon>
        <taxon>Pleosporomycetidae</taxon>
        <taxon>Pleosporales</taxon>
        <taxon>Lophiostomataceae</taxon>
        <taxon>Lophiostoma</taxon>
    </lineage>
</organism>
<protein>
    <recommendedName>
        <fullName evidence="2">protein acetyllysine N-acetyltransferase</fullName>
        <ecNumber evidence="2">2.3.1.286</ecNumber>
    </recommendedName>
</protein>
<feature type="binding site" evidence="8">
    <location>
        <position position="162"/>
    </location>
    <ligand>
        <name>Zn(2+)</name>
        <dbReference type="ChEBI" id="CHEBI:29105"/>
    </ligand>
</feature>
<evidence type="ECO:0000259" key="9">
    <source>
        <dbReference type="PROSITE" id="PS50305"/>
    </source>
</evidence>
<dbReference type="SUPFAM" id="SSF52467">
    <property type="entry name" value="DHS-like NAD/FAD-binding domain"/>
    <property type="match status" value="1"/>
</dbReference>
<keyword evidence="6" id="KW-0520">NAD</keyword>
<dbReference type="GO" id="GO:0070403">
    <property type="term" value="F:NAD+ binding"/>
    <property type="evidence" value="ECO:0007669"/>
    <property type="project" value="InterPro"/>
</dbReference>
<dbReference type="AlphaFoldDB" id="A0A6A6SU62"/>
<evidence type="ECO:0000256" key="3">
    <source>
        <dbReference type="ARBA" id="ARBA00022679"/>
    </source>
</evidence>
<keyword evidence="3" id="KW-0808">Transferase</keyword>
<comment type="similarity">
    <text evidence="7">Belongs to the sirtuin family. Class IV subfamily.</text>
</comment>
<dbReference type="Proteomes" id="UP000799324">
    <property type="component" value="Unassembled WGS sequence"/>
</dbReference>
<dbReference type="Gene3D" id="2.20.28.200">
    <property type="match status" value="1"/>
</dbReference>
<dbReference type="GO" id="GO:0005634">
    <property type="term" value="C:nucleus"/>
    <property type="evidence" value="ECO:0007669"/>
    <property type="project" value="TreeGrafter"/>
</dbReference>
<keyword evidence="4 8" id="KW-0479">Metal-binding</keyword>
<feature type="binding site" evidence="8">
    <location>
        <position position="167"/>
    </location>
    <ligand>
        <name>Zn(2+)</name>
        <dbReference type="ChEBI" id="CHEBI:29105"/>
    </ligand>
</feature>
<feature type="domain" description="Deacetylase sirtuin-type" evidence="9">
    <location>
        <begin position="16"/>
        <end position="267"/>
    </location>
</feature>
<proteinExistence type="inferred from homology"/>
<dbReference type="PROSITE" id="PS50305">
    <property type="entry name" value="SIRTUIN"/>
    <property type="match status" value="1"/>
</dbReference>
<dbReference type="InterPro" id="IPR026590">
    <property type="entry name" value="Ssirtuin_cat_dom"/>
</dbReference>
<evidence type="ECO:0000256" key="1">
    <source>
        <dbReference type="ARBA" id="ARBA00006924"/>
    </source>
</evidence>
<accession>A0A6A6SU62</accession>
<dbReference type="EMBL" id="MU004450">
    <property type="protein sequence ID" value="KAF2650597.1"/>
    <property type="molecule type" value="Genomic_DNA"/>
</dbReference>
<dbReference type="EC" id="2.3.1.286" evidence="2"/>
<gene>
    <name evidence="10" type="ORF">K491DRAFT_666976</name>
</gene>
<dbReference type="OrthoDB" id="424302at2759"/>
<dbReference type="InterPro" id="IPR003000">
    <property type="entry name" value="Sirtuin"/>
</dbReference>
<comment type="similarity">
    <text evidence="1">Belongs to the sirtuin family. Class I subfamily.</text>
</comment>
<evidence type="ECO:0000313" key="11">
    <source>
        <dbReference type="Proteomes" id="UP000799324"/>
    </source>
</evidence>
<evidence type="ECO:0000313" key="10">
    <source>
        <dbReference type="EMBL" id="KAF2650597.1"/>
    </source>
</evidence>
<evidence type="ECO:0000256" key="8">
    <source>
        <dbReference type="PROSITE-ProRule" id="PRU00236"/>
    </source>
</evidence>
<dbReference type="GO" id="GO:0003714">
    <property type="term" value="F:transcription corepressor activity"/>
    <property type="evidence" value="ECO:0007669"/>
    <property type="project" value="TreeGrafter"/>
</dbReference>
<feature type="active site" description="Proton acceptor" evidence="8">
    <location>
        <position position="124"/>
    </location>
</feature>
<name>A0A6A6SU62_9PLEO</name>
<dbReference type="InterPro" id="IPR050134">
    <property type="entry name" value="NAD-dep_sirtuin_deacylases"/>
</dbReference>
<dbReference type="PANTHER" id="PTHR11085">
    <property type="entry name" value="NAD-DEPENDENT PROTEIN DEACYLASE SIRTUIN-5, MITOCHONDRIAL-RELATED"/>
    <property type="match status" value="1"/>
</dbReference>
<evidence type="ECO:0000256" key="6">
    <source>
        <dbReference type="ARBA" id="ARBA00023027"/>
    </source>
</evidence>
<reference evidence="10" key="1">
    <citation type="journal article" date="2020" name="Stud. Mycol.">
        <title>101 Dothideomycetes genomes: a test case for predicting lifestyles and emergence of pathogens.</title>
        <authorList>
            <person name="Haridas S."/>
            <person name="Albert R."/>
            <person name="Binder M."/>
            <person name="Bloem J."/>
            <person name="Labutti K."/>
            <person name="Salamov A."/>
            <person name="Andreopoulos B."/>
            <person name="Baker S."/>
            <person name="Barry K."/>
            <person name="Bills G."/>
            <person name="Bluhm B."/>
            <person name="Cannon C."/>
            <person name="Castanera R."/>
            <person name="Culley D."/>
            <person name="Daum C."/>
            <person name="Ezra D."/>
            <person name="Gonzalez J."/>
            <person name="Henrissat B."/>
            <person name="Kuo A."/>
            <person name="Liang C."/>
            <person name="Lipzen A."/>
            <person name="Lutzoni F."/>
            <person name="Magnuson J."/>
            <person name="Mondo S."/>
            <person name="Nolan M."/>
            <person name="Ohm R."/>
            <person name="Pangilinan J."/>
            <person name="Park H.-J."/>
            <person name="Ramirez L."/>
            <person name="Alfaro M."/>
            <person name="Sun H."/>
            <person name="Tritt A."/>
            <person name="Yoshinaga Y."/>
            <person name="Zwiers L.-H."/>
            <person name="Turgeon B."/>
            <person name="Goodwin S."/>
            <person name="Spatafora J."/>
            <person name="Crous P."/>
            <person name="Grigoriev I."/>
        </authorList>
    </citation>
    <scope>NUCLEOTIDE SEQUENCE</scope>
    <source>
        <strain evidence="10">CBS 122681</strain>
    </source>
</reference>
<feature type="binding site" evidence="8">
    <location>
        <position position="135"/>
    </location>
    <ligand>
        <name>Zn(2+)</name>
        <dbReference type="ChEBI" id="CHEBI:29105"/>
    </ligand>
</feature>
<evidence type="ECO:0000256" key="7">
    <source>
        <dbReference type="ARBA" id="ARBA00038170"/>
    </source>
</evidence>
<evidence type="ECO:0000256" key="2">
    <source>
        <dbReference type="ARBA" id="ARBA00012928"/>
    </source>
</evidence>
<evidence type="ECO:0000256" key="4">
    <source>
        <dbReference type="ARBA" id="ARBA00022723"/>
    </source>
</evidence>
<dbReference type="GO" id="GO:0046872">
    <property type="term" value="F:metal ion binding"/>
    <property type="evidence" value="ECO:0007669"/>
    <property type="project" value="UniProtKB-KW"/>
</dbReference>
<dbReference type="GO" id="GO:0017136">
    <property type="term" value="F:histone deacetylase activity, NAD-dependent"/>
    <property type="evidence" value="ECO:0007669"/>
    <property type="project" value="TreeGrafter"/>
</dbReference>